<evidence type="ECO:0000313" key="3">
    <source>
        <dbReference type="Proteomes" id="UP000272560"/>
    </source>
</evidence>
<dbReference type="Pfam" id="PF22289">
    <property type="entry name" value="DmmA-like_C"/>
    <property type="match status" value="1"/>
</dbReference>
<dbReference type="NCBIfam" id="NF041259">
    <property type="entry name" value="mono_DmmA_fam"/>
    <property type="match status" value="1"/>
</dbReference>
<keyword evidence="3" id="KW-1185">Reference proteome</keyword>
<sequence>MHPGSVLPLAGAGLESGFRGVICVAFGSSDGTAGHETGGRPRLDLRFGSANPQALSDLKVVLGVTRVGARLVLAGPPADIHAAASLAAGCGLTDEEMTLLPDETGPRIIFCGHCHTRTKADQPIGSEVDCQGCGTTLFFTDHFSRRVGGYLGFSAHAEEAT</sequence>
<proteinExistence type="predicted"/>
<organism evidence="2 3">
    <name type="scientific">Arthrobacter cheniae</name>
    <dbReference type="NCBI Taxonomy" id="1258888"/>
    <lineage>
        <taxon>Bacteria</taxon>
        <taxon>Bacillati</taxon>
        <taxon>Actinomycetota</taxon>
        <taxon>Actinomycetes</taxon>
        <taxon>Micrococcales</taxon>
        <taxon>Micrococcaceae</taxon>
        <taxon>Arthrobacter</taxon>
    </lineage>
</organism>
<gene>
    <name evidence="2" type="ORF">D6T63_18795</name>
</gene>
<dbReference type="AlphaFoldDB" id="A0A3A5LYI5"/>
<evidence type="ECO:0000313" key="2">
    <source>
        <dbReference type="EMBL" id="RJT74070.1"/>
    </source>
</evidence>
<accession>A0A3A5LYI5</accession>
<dbReference type="EMBL" id="QZVT01000028">
    <property type="protein sequence ID" value="RJT74070.1"/>
    <property type="molecule type" value="Genomic_DNA"/>
</dbReference>
<protein>
    <recommendedName>
        <fullName evidence="1">Dimethylamine monooxygenase subunit DmmA-like C-terminal domain-containing protein</fullName>
    </recommendedName>
</protein>
<comment type="caution">
    <text evidence="2">The sequence shown here is derived from an EMBL/GenBank/DDBJ whole genome shotgun (WGS) entry which is preliminary data.</text>
</comment>
<name>A0A3A5LYI5_9MICC</name>
<dbReference type="InterPro" id="IPR048037">
    <property type="entry name" value="DmmA-like_C"/>
</dbReference>
<dbReference type="RefSeq" id="WP_120150849.1">
    <property type="nucleotide sequence ID" value="NZ_QZVT01000028.1"/>
</dbReference>
<evidence type="ECO:0000259" key="1">
    <source>
        <dbReference type="Pfam" id="PF22289"/>
    </source>
</evidence>
<dbReference type="Proteomes" id="UP000272560">
    <property type="component" value="Unassembled WGS sequence"/>
</dbReference>
<feature type="domain" description="Dimethylamine monooxygenase subunit DmmA-like C-terminal" evidence="1">
    <location>
        <begin position="109"/>
        <end position="152"/>
    </location>
</feature>
<reference evidence="2 3" key="1">
    <citation type="submission" date="2018-09" db="EMBL/GenBank/DDBJ databases">
        <title>Novel species of Arthrobacter.</title>
        <authorList>
            <person name="Liu Q."/>
            <person name="Xin Y.-H."/>
        </authorList>
    </citation>
    <scope>NUCLEOTIDE SEQUENCE [LARGE SCALE GENOMIC DNA]</scope>
    <source>
        <strain evidence="2 3">Hz2</strain>
    </source>
</reference>
<dbReference type="OrthoDB" id="3579011at2"/>